<dbReference type="EMBL" id="ML736850">
    <property type="protein sequence ID" value="KAE8398695.1"/>
    <property type="molecule type" value="Genomic_DNA"/>
</dbReference>
<gene>
    <name evidence="2" type="ORF">BDV37DRAFT_262580</name>
</gene>
<protein>
    <submittedName>
        <fullName evidence="2">Uncharacterized protein</fullName>
    </submittedName>
</protein>
<evidence type="ECO:0000256" key="1">
    <source>
        <dbReference type="SAM" id="Phobius"/>
    </source>
</evidence>
<keyword evidence="1" id="KW-0812">Transmembrane</keyword>
<sequence>MVSPYPSLPSFYFILFFFYFPWVISSNFISLVALPRVCVSRQLGVRPCITCRGRAISRRADMTGHYA</sequence>
<evidence type="ECO:0000313" key="2">
    <source>
        <dbReference type="EMBL" id="KAE8398695.1"/>
    </source>
</evidence>
<dbReference type="AlphaFoldDB" id="A0A5N7CWY9"/>
<keyword evidence="1" id="KW-0472">Membrane</keyword>
<reference evidence="2 3" key="1">
    <citation type="submission" date="2019-04" db="EMBL/GenBank/DDBJ databases">
        <authorList>
            <consortium name="DOE Joint Genome Institute"/>
            <person name="Mondo S."/>
            <person name="Kjaerbolling I."/>
            <person name="Vesth T."/>
            <person name="Frisvad J.C."/>
            <person name="Nybo J.L."/>
            <person name="Theobald S."/>
            <person name="Kildgaard S."/>
            <person name="Isbrandt T."/>
            <person name="Kuo A."/>
            <person name="Sato A."/>
            <person name="Lyhne E.K."/>
            <person name="Kogle M.E."/>
            <person name="Wiebenga A."/>
            <person name="Kun R.S."/>
            <person name="Lubbers R.J."/>
            <person name="Makela M.R."/>
            <person name="Barry K."/>
            <person name="Chovatia M."/>
            <person name="Clum A."/>
            <person name="Daum C."/>
            <person name="Haridas S."/>
            <person name="He G."/>
            <person name="LaButti K."/>
            <person name="Lipzen A."/>
            <person name="Riley R."/>
            <person name="Salamov A."/>
            <person name="Simmons B.A."/>
            <person name="Magnuson J.K."/>
            <person name="Henrissat B."/>
            <person name="Mortensen U.H."/>
            <person name="Larsen T.O."/>
            <person name="Devries R.P."/>
            <person name="Grigoriev I.V."/>
            <person name="Machida M."/>
            <person name="Baker S.E."/>
            <person name="Andersen M.R."/>
            <person name="Cantor M.N."/>
            <person name="Hua S.X."/>
        </authorList>
    </citation>
    <scope>NUCLEOTIDE SEQUENCE [LARGE SCALE GENOMIC DNA]</scope>
    <source>
        <strain evidence="2 3">CBS 119388</strain>
    </source>
</reference>
<evidence type="ECO:0000313" key="3">
    <source>
        <dbReference type="Proteomes" id="UP000325579"/>
    </source>
</evidence>
<dbReference type="Proteomes" id="UP000325579">
    <property type="component" value="Unassembled WGS sequence"/>
</dbReference>
<name>A0A5N7CWY9_9EURO</name>
<dbReference type="RefSeq" id="XP_031936014.1">
    <property type="nucleotide sequence ID" value="XM_032083442.1"/>
</dbReference>
<organism evidence="2 3">
    <name type="scientific">Aspergillus pseudonomiae</name>
    <dbReference type="NCBI Taxonomy" id="1506151"/>
    <lineage>
        <taxon>Eukaryota</taxon>
        <taxon>Fungi</taxon>
        <taxon>Dikarya</taxon>
        <taxon>Ascomycota</taxon>
        <taxon>Pezizomycotina</taxon>
        <taxon>Eurotiomycetes</taxon>
        <taxon>Eurotiomycetidae</taxon>
        <taxon>Eurotiales</taxon>
        <taxon>Aspergillaceae</taxon>
        <taxon>Aspergillus</taxon>
        <taxon>Aspergillus subgen. Circumdati</taxon>
    </lineage>
</organism>
<keyword evidence="3" id="KW-1185">Reference proteome</keyword>
<accession>A0A5N7CWY9</accession>
<proteinExistence type="predicted"/>
<dbReference type="GeneID" id="43668133"/>
<keyword evidence="1" id="KW-1133">Transmembrane helix</keyword>
<feature type="transmembrane region" description="Helical" evidence="1">
    <location>
        <begin position="12"/>
        <end position="34"/>
    </location>
</feature>